<protein>
    <submittedName>
        <fullName evidence="1">Uncharacterized protein</fullName>
    </submittedName>
</protein>
<dbReference type="EMBL" id="JALJOV010000037">
    <property type="protein sequence ID" value="KAK9868253.1"/>
    <property type="molecule type" value="Genomic_DNA"/>
</dbReference>
<evidence type="ECO:0000313" key="1">
    <source>
        <dbReference type="EMBL" id="KAK9868253.1"/>
    </source>
</evidence>
<gene>
    <name evidence="1" type="ORF">WJX84_000239</name>
</gene>
<name>A0AAW1TFP9_9CHLO</name>
<accession>A0AAW1TFP9</accession>
<evidence type="ECO:0000313" key="2">
    <source>
        <dbReference type="Proteomes" id="UP001485043"/>
    </source>
</evidence>
<proteinExistence type="predicted"/>
<comment type="caution">
    <text evidence="1">The sequence shown here is derived from an EMBL/GenBank/DDBJ whole genome shotgun (WGS) entry which is preliminary data.</text>
</comment>
<dbReference type="Proteomes" id="UP001485043">
    <property type="component" value="Unassembled WGS sequence"/>
</dbReference>
<sequence>MPQGLKRAAWNPCALHRSVRATAEECRACVDCTVGCAGDCGKPRPVQLFDLHHTDKGSQTAVQTGEKQMEGTSFWSTRCKMCAKGEAFLKIHLQDVSPLPSDPSQGDAWILDNLKINLLRATPVPGLRLGKVLKALPIEAPPHESEVGQTRRILCAAAHALYRDPLLEHATKPDGPITWGELCRLSGRSDEHLRSFADGIRRAVWLRSVDSLQPINRVTDHVDGNGVMLEVFVKVHAPDIPARDEAPTQWMPRLFRPEALGGRLLGHEPAGVFDEYALRRDILAFATLLRNRRRDLMAELPEGSITWHDLQGWCTLATQDCPKMLSQLHAREDSPEADSIMRHLADKGCGIQFKVPSGDIDRAPAEQRQQHIRTHLVWEAVKPRRL</sequence>
<reference evidence="1 2" key="1">
    <citation type="journal article" date="2024" name="Nat. Commun.">
        <title>Phylogenomics reveals the evolutionary origins of lichenization in chlorophyte algae.</title>
        <authorList>
            <person name="Puginier C."/>
            <person name="Libourel C."/>
            <person name="Otte J."/>
            <person name="Skaloud P."/>
            <person name="Haon M."/>
            <person name="Grisel S."/>
            <person name="Petersen M."/>
            <person name="Berrin J.G."/>
            <person name="Delaux P.M."/>
            <person name="Dal Grande F."/>
            <person name="Keller J."/>
        </authorList>
    </citation>
    <scope>NUCLEOTIDE SEQUENCE [LARGE SCALE GENOMIC DNA]</scope>
    <source>
        <strain evidence="1 2">SAG 2523</strain>
    </source>
</reference>
<keyword evidence="2" id="KW-1185">Reference proteome</keyword>
<dbReference type="AlphaFoldDB" id="A0AAW1TFP9"/>
<organism evidence="1 2">
    <name type="scientific">Apatococcus fuscideae</name>
    <dbReference type="NCBI Taxonomy" id="2026836"/>
    <lineage>
        <taxon>Eukaryota</taxon>
        <taxon>Viridiplantae</taxon>
        <taxon>Chlorophyta</taxon>
        <taxon>core chlorophytes</taxon>
        <taxon>Trebouxiophyceae</taxon>
        <taxon>Chlorellales</taxon>
        <taxon>Chlorellaceae</taxon>
        <taxon>Apatococcus</taxon>
    </lineage>
</organism>